<evidence type="ECO:0000256" key="1">
    <source>
        <dbReference type="ARBA" id="ARBA00005380"/>
    </source>
</evidence>
<dbReference type="InterPro" id="IPR029056">
    <property type="entry name" value="Ribokinase-like"/>
</dbReference>
<dbReference type="InterPro" id="IPR002139">
    <property type="entry name" value="Ribo/fructo_kinase"/>
</dbReference>
<gene>
    <name evidence="12 14" type="primary">rbsK</name>
    <name evidence="14" type="ORF">Q2T42_00560</name>
</gene>
<dbReference type="EC" id="2.7.1.15" evidence="2 12"/>
<keyword evidence="9 12" id="KW-0460">Magnesium</keyword>
<evidence type="ECO:0000256" key="6">
    <source>
        <dbReference type="ARBA" id="ARBA00022741"/>
    </source>
</evidence>
<dbReference type="PROSITE" id="PS00584">
    <property type="entry name" value="PFKB_KINASES_2"/>
    <property type="match status" value="1"/>
</dbReference>
<comment type="pathway">
    <text evidence="12">Carbohydrate metabolism; D-ribose degradation; D-ribose 5-phosphate from beta-D-ribopyranose: step 2/2.</text>
</comment>
<reference evidence="14" key="2">
    <citation type="submission" date="2023-07" db="EMBL/GenBank/DDBJ databases">
        <authorList>
            <person name="Bai X.-H."/>
            <person name="Wang H.-H."/>
            <person name="Wang J."/>
            <person name="Ma M.-Y."/>
            <person name="Hu H.-H."/>
            <person name="Song Z.-L."/>
            <person name="Ma H.-G."/>
            <person name="Fan Y."/>
            <person name="Du C.-Y."/>
            <person name="Xu J.-C."/>
        </authorList>
    </citation>
    <scope>NUCLEOTIDE SEQUENCE</scope>
    <source>
        <strain evidence="14">CZ1</strain>
    </source>
</reference>
<name>A0AA97AR72_LEPBY</name>
<feature type="binding site" evidence="12">
    <location>
        <position position="291"/>
    </location>
    <ligand>
        <name>K(+)</name>
        <dbReference type="ChEBI" id="CHEBI:29103"/>
    </ligand>
</feature>
<feature type="binding site" evidence="12">
    <location>
        <position position="248"/>
    </location>
    <ligand>
        <name>K(+)</name>
        <dbReference type="ChEBI" id="CHEBI:29103"/>
    </ligand>
</feature>
<comment type="caution">
    <text evidence="12">Lacks conserved residue(s) required for the propagation of feature annotation.</text>
</comment>
<feature type="binding site" evidence="12">
    <location>
        <position position="184"/>
    </location>
    <ligand>
        <name>ATP</name>
        <dbReference type="ChEBI" id="CHEBI:30616"/>
    </ligand>
</feature>
<dbReference type="Gene3D" id="3.40.1190.20">
    <property type="match status" value="1"/>
</dbReference>
<reference evidence="14" key="1">
    <citation type="journal article" date="2023" name="Plants (Basel)">
        <title>Genomic Analysis of Leptolyngbya boryana CZ1 Reveals Efficient Carbon Fixation Modules.</title>
        <authorList>
            <person name="Bai X."/>
            <person name="Wang H."/>
            <person name="Cheng W."/>
            <person name="Wang J."/>
            <person name="Ma M."/>
            <person name="Hu H."/>
            <person name="Song Z."/>
            <person name="Ma H."/>
            <person name="Fan Y."/>
            <person name="Du C."/>
            <person name="Xu J."/>
        </authorList>
    </citation>
    <scope>NUCLEOTIDE SEQUENCE</scope>
    <source>
        <strain evidence="14">CZ1</strain>
    </source>
</reference>
<evidence type="ECO:0000256" key="7">
    <source>
        <dbReference type="ARBA" id="ARBA00022777"/>
    </source>
</evidence>
<dbReference type="GO" id="GO:0046872">
    <property type="term" value="F:metal ion binding"/>
    <property type="evidence" value="ECO:0007669"/>
    <property type="project" value="UniProtKB-KW"/>
</dbReference>
<proteinExistence type="inferred from homology"/>
<evidence type="ECO:0000256" key="10">
    <source>
        <dbReference type="ARBA" id="ARBA00022958"/>
    </source>
</evidence>
<sequence length="308" mass="32264">MSRPIFTFGSINMDLVARVPKLPKPGETLTGYSFSTVPGGKGANQAVAVAKLGGSSQMVGRVGDDAFGQELLASLKAAGVQSDRIFIDRSTSSGVAMIAVDDRSENHIIVIPGANGNVDQSDLDRLMLTDSSILLLQLEIPFEIVQAAARSAKAIGATVILDPAPAPAVFPDELYGAIDIITPNATETEQLVGFPIQTQADAERAAEILQQRGTKTVIIKMGAQGVYCATEDDRFFMPVFPVVAIDTVAAGDAFNAGLAVALAEGHSMREAVRWGAASGALSTTKSGAQSSLSDRATLDDFLRKQTKP</sequence>
<evidence type="ECO:0000313" key="14">
    <source>
        <dbReference type="EMBL" id="WNZ46329.1"/>
    </source>
</evidence>
<comment type="cofactor">
    <cofactor evidence="12">
        <name>Mg(2+)</name>
        <dbReference type="ChEBI" id="CHEBI:18420"/>
    </cofactor>
    <text evidence="12">Requires a divalent cation, most likely magnesium in vivo, as an electrophilic catalyst to aid phosphoryl group transfer. It is the chelate of the metal and the nucleotide that is the actual substrate.</text>
</comment>
<dbReference type="PRINTS" id="PR00990">
    <property type="entry name" value="RIBOKINASE"/>
</dbReference>
<comment type="similarity">
    <text evidence="12">Belongs to the carbohydrate kinase PfkB family. Ribokinase subfamily.</text>
</comment>
<evidence type="ECO:0000256" key="9">
    <source>
        <dbReference type="ARBA" id="ARBA00022842"/>
    </source>
</evidence>
<protein>
    <recommendedName>
        <fullName evidence="3 12">Ribokinase</fullName>
        <shortName evidence="12">RK</shortName>
        <ecNumber evidence="2 12">2.7.1.15</ecNumber>
    </recommendedName>
</protein>
<evidence type="ECO:0000256" key="2">
    <source>
        <dbReference type="ARBA" id="ARBA00012035"/>
    </source>
</evidence>
<dbReference type="CDD" id="cd01174">
    <property type="entry name" value="ribokinase"/>
    <property type="match status" value="1"/>
</dbReference>
<evidence type="ECO:0000256" key="4">
    <source>
        <dbReference type="ARBA" id="ARBA00022679"/>
    </source>
</evidence>
<evidence type="ECO:0000256" key="8">
    <source>
        <dbReference type="ARBA" id="ARBA00022840"/>
    </source>
</evidence>
<comment type="subunit">
    <text evidence="12">Homodimer.</text>
</comment>
<evidence type="ECO:0000256" key="3">
    <source>
        <dbReference type="ARBA" id="ARBA00016943"/>
    </source>
</evidence>
<feature type="binding site" evidence="12">
    <location>
        <position position="282"/>
    </location>
    <ligand>
        <name>K(+)</name>
        <dbReference type="ChEBI" id="CHEBI:29103"/>
    </ligand>
</feature>
<dbReference type="PIRSF" id="PIRSF000535">
    <property type="entry name" value="1PFK/6PFK/LacC"/>
    <property type="match status" value="1"/>
</dbReference>
<feature type="binding site" evidence="12">
    <location>
        <position position="287"/>
    </location>
    <ligand>
        <name>K(+)</name>
        <dbReference type="ChEBI" id="CHEBI:29103"/>
    </ligand>
</feature>
<feature type="binding site" evidence="12">
    <location>
        <begin position="12"/>
        <end position="14"/>
    </location>
    <ligand>
        <name>substrate</name>
    </ligand>
</feature>
<feature type="binding site" evidence="12">
    <location>
        <begin position="220"/>
        <end position="225"/>
    </location>
    <ligand>
        <name>ATP</name>
        <dbReference type="ChEBI" id="CHEBI:30616"/>
    </ligand>
</feature>
<feature type="binding site" evidence="12">
    <location>
        <begin position="40"/>
        <end position="44"/>
    </location>
    <ligand>
        <name>substrate</name>
    </ligand>
</feature>
<dbReference type="SUPFAM" id="SSF53613">
    <property type="entry name" value="Ribokinase-like"/>
    <property type="match status" value="1"/>
</dbReference>
<organism evidence="14">
    <name type="scientific">Leptolyngbya boryana CZ1</name>
    <dbReference type="NCBI Taxonomy" id="3060204"/>
    <lineage>
        <taxon>Bacteria</taxon>
        <taxon>Bacillati</taxon>
        <taxon>Cyanobacteriota</taxon>
        <taxon>Cyanophyceae</taxon>
        <taxon>Leptolyngbyales</taxon>
        <taxon>Leptolyngbyaceae</taxon>
        <taxon>Leptolyngbya group</taxon>
        <taxon>Leptolyngbya</taxon>
    </lineage>
</organism>
<comment type="activity regulation">
    <text evidence="12">Activated by a monovalent cation that binds near, but not in, the active site. The most likely occupant of the site in vivo is potassium. Ion binding induces a conformational change that may alter substrate affinity.</text>
</comment>
<dbReference type="GO" id="GO:0005524">
    <property type="term" value="F:ATP binding"/>
    <property type="evidence" value="ECO:0007669"/>
    <property type="project" value="UniProtKB-UniRule"/>
</dbReference>
<dbReference type="GO" id="GO:0019303">
    <property type="term" value="P:D-ribose catabolic process"/>
    <property type="evidence" value="ECO:0007669"/>
    <property type="project" value="UniProtKB-UniRule"/>
</dbReference>
<dbReference type="PANTHER" id="PTHR10584">
    <property type="entry name" value="SUGAR KINASE"/>
    <property type="match status" value="1"/>
</dbReference>
<evidence type="ECO:0000256" key="5">
    <source>
        <dbReference type="ARBA" id="ARBA00022723"/>
    </source>
</evidence>
<dbReference type="PANTHER" id="PTHR10584:SF166">
    <property type="entry name" value="RIBOKINASE"/>
    <property type="match status" value="1"/>
</dbReference>
<keyword evidence="6 12" id="KW-0547">Nucleotide-binding</keyword>
<dbReference type="PROSITE" id="PS00583">
    <property type="entry name" value="PFKB_KINASES_1"/>
    <property type="match status" value="1"/>
</dbReference>
<keyword evidence="4 12" id="KW-0808">Transferase</keyword>
<feature type="domain" description="Carbohydrate kinase PfkB" evidence="13">
    <location>
        <begin position="5"/>
        <end position="293"/>
    </location>
</feature>
<dbReference type="NCBIfam" id="TIGR02152">
    <property type="entry name" value="D_ribokin_bact"/>
    <property type="match status" value="1"/>
</dbReference>
<dbReference type="AlphaFoldDB" id="A0AA97AR72"/>
<feature type="active site" description="Proton acceptor" evidence="12">
    <location>
        <position position="252"/>
    </location>
</feature>
<comment type="catalytic activity">
    <reaction evidence="12">
        <text>D-ribose + ATP = D-ribose 5-phosphate + ADP + H(+)</text>
        <dbReference type="Rhea" id="RHEA:13697"/>
        <dbReference type="ChEBI" id="CHEBI:15378"/>
        <dbReference type="ChEBI" id="CHEBI:30616"/>
        <dbReference type="ChEBI" id="CHEBI:47013"/>
        <dbReference type="ChEBI" id="CHEBI:78346"/>
        <dbReference type="ChEBI" id="CHEBI:456216"/>
        <dbReference type="EC" id="2.7.1.15"/>
    </reaction>
</comment>
<keyword evidence="10 12" id="KW-0630">Potassium</keyword>
<keyword evidence="5 12" id="KW-0479">Metal-binding</keyword>
<feature type="binding site" evidence="12">
    <location>
        <position position="285"/>
    </location>
    <ligand>
        <name>K(+)</name>
        <dbReference type="ChEBI" id="CHEBI:29103"/>
    </ligand>
</feature>
<evidence type="ECO:0000256" key="11">
    <source>
        <dbReference type="ARBA" id="ARBA00023277"/>
    </source>
</evidence>
<dbReference type="GO" id="GO:0004747">
    <property type="term" value="F:ribokinase activity"/>
    <property type="evidence" value="ECO:0007669"/>
    <property type="project" value="UniProtKB-UniRule"/>
</dbReference>
<keyword evidence="8 12" id="KW-0067">ATP-binding</keyword>
<dbReference type="GO" id="GO:0005829">
    <property type="term" value="C:cytosol"/>
    <property type="evidence" value="ECO:0007669"/>
    <property type="project" value="TreeGrafter"/>
</dbReference>
<keyword evidence="7 12" id="KW-0418">Kinase</keyword>
<comment type="similarity">
    <text evidence="1">Belongs to the carbohydrate kinase pfkB family.</text>
</comment>
<feature type="binding site" evidence="12">
    <location>
        <position position="252"/>
    </location>
    <ligand>
        <name>substrate</name>
    </ligand>
</feature>
<dbReference type="RefSeq" id="WP_316427520.1">
    <property type="nucleotide sequence ID" value="NZ_CP130144.1"/>
</dbReference>
<comment type="subcellular location">
    <subcellularLocation>
        <location evidence="12">Cytoplasm</location>
    </subcellularLocation>
</comment>
<dbReference type="HAMAP" id="MF_01987">
    <property type="entry name" value="Ribokinase"/>
    <property type="match status" value="1"/>
</dbReference>
<dbReference type="Pfam" id="PF00294">
    <property type="entry name" value="PfkB"/>
    <property type="match status" value="1"/>
</dbReference>
<keyword evidence="11 12" id="KW-0119">Carbohydrate metabolism</keyword>
<dbReference type="EMBL" id="CP130144">
    <property type="protein sequence ID" value="WNZ46329.1"/>
    <property type="molecule type" value="Genomic_DNA"/>
</dbReference>
<keyword evidence="12" id="KW-0963">Cytoplasm</keyword>
<evidence type="ECO:0000256" key="12">
    <source>
        <dbReference type="HAMAP-Rule" id="MF_01987"/>
    </source>
</evidence>
<dbReference type="InterPro" id="IPR002173">
    <property type="entry name" value="Carboh/pur_kinase_PfkB_CS"/>
</dbReference>
<dbReference type="InterPro" id="IPR011611">
    <property type="entry name" value="PfkB_dom"/>
</dbReference>
<dbReference type="InterPro" id="IPR017583">
    <property type="entry name" value="Tagatose/fructose_Pkinase"/>
</dbReference>
<feature type="binding site" evidence="12">
    <location>
        <begin position="251"/>
        <end position="252"/>
    </location>
    <ligand>
        <name>ATP</name>
        <dbReference type="ChEBI" id="CHEBI:30616"/>
    </ligand>
</feature>
<evidence type="ECO:0000259" key="13">
    <source>
        <dbReference type="Pfam" id="PF00294"/>
    </source>
</evidence>
<dbReference type="InterPro" id="IPR011877">
    <property type="entry name" value="Ribokinase"/>
</dbReference>
<accession>A0AA97AR72</accession>
<feature type="binding site" evidence="12">
    <location>
        <position position="246"/>
    </location>
    <ligand>
        <name>K(+)</name>
        <dbReference type="ChEBI" id="CHEBI:29103"/>
    </ligand>
</feature>
<feature type="binding site" evidence="12">
    <location>
        <position position="139"/>
    </location>
    <ligand>
        <name>substrate</name>
    </ligand>
</feature>
<comment type="function">
    <text evidence="12">Catalyzes the phosphorylation of ribose at O-5 in a reaction requiring ATP and magnesium. The resulting D-ribose-5-phosphate can then be used either for sythesis of nucleotides, histidine, and tryptophan, or as a component of the pentose phosphate pathway.</text>
</comment>